<dbReference type="RefSeq" id="XP_015467219.1">
    <property type="nucleotide sequence ID" value="XM_015611951.1"/>
</dbReference>
<dbReference type="OrthoDB" id="4023585at2759"/>
<evidence type="ECO:0000313" key="2">
    <source>
        <dbReference type="EMBL" id="KSA01117.1"/>
    </source>
</evidence>
<dbReference type="Proteomes" id="UP000054251">
    <property type="component" value="Unassembled WGS sequence"/>
</dbReference>
<gene>
    <name evidence="2" type="ORF">AC631_03122</name>
</gene>
<organism evidence="2 3">
    <name type="scientific">Debaryomyces fabryi</name>
    <dbReference type="NCBI Taxonomy" id="58627"/>
    <lineage>
        <taxon>Eukaryota</taxon>
        <taxon>Fungi</taxon>
        <taxon>Dikarya</taxon>
        <taxon>Ascomycota</taxon>
        <taxon>Saccharomycotina</taxon>
        <taxon>Pichiomycetes</taxon>
        <taxon>Debaryomycetaceae</taxon>
        <taxon>Debaryomyces</taxon>
    </lineage>
</organism>
<sequence>MIRQLALRQTTTLRAGLVPATRYISTTPARYSIIGSAKEVLHKANKKIGEVAAEGIDKTQKAAPHSVGEAAEKINKKTGEVLAEGIDKTQKAAPGSVGEAAEKVNKKTGEVLAEGIKKTEQAGHKARVSQNAKGYESLQDKGRKAETEQNRPDDAL</sequence>
<feature type="compositionally biased region" description="Basic and acidic residues" evidence="1">
    <location>
        <begin position="138"/>
        <end position="156"/>
    </location>
</feature>
<protein>
    <submittedName>
        <fullName evidence="2">Uncharacterized protein</fullName>
    </submittedName>
</protein>
<dbReference type="GeneID" id="26840131"/>
<evidence type="ECO:0000313" key="3">
    <source>
        <dbReference type="Proteomes" id="UP000054251"/>
    </source>
</evidence>
<reference evidence="2 3" key="1">
    <citation type="submission" date="2015-11" db="EMBL/GenBank/DDBJ databases">
        <title>The genome of Debaryomyces fabryi.</title>
        <authorList>
            <person name="Tafer H."/>
            <person name="Lopandic K."/>
        </authorList>
    </citation>
    <scope>NUCLEOTIDE SEQUENCE [LARGE SCALE GENOMIC DNA]</scope>
    <source>
        <strain evidence="2 3">CBS 789</strain>
    </source>
</reference>
<keyword evidence="3" id="KW-1185">Reference proteome</keyword>
<comment type="caution">
    <text evidence="2">The sequence shown here is derived from an EMBL/GenBank/DDBJ whole genome shotgun (WGS) entry which is preliminary data.</text>
</comment>
<dbReference type="EMBL" id="LMYN01000063">
    <property type="protein sequence ID" value="KSA01117.1"/>
    <property type="molecule type" value="Genomic_DNA"/>
</dbReference>
<accession>A0A0V1PXZ4</accession>
<proteinExistence type="predicted"/>
<evidence type="ECO:0000256" key="1">
    <source>
        <dbReference type="SAM" id="MobiDB-lite"/>
    </source>
</evidence>
<dbReference type="AlphaFoldDB" id="A0A0V1PXZ4"/>
<feature type="region of interest" description="Disordered" evidence="1">
    <location>
        <begin position="116"/>
        <end position="156"/>
    </location>
</feature>
<name>A0A0V1PXZ4_9ASCO</name>